<keyword evidence="1" id="KW-0560">Oxidoreductase</keyword>
<dbReference type="AlphaFoldDB" id="A0A9P3GES1"/>
<dbReference type="InterPro" id="IPR055080">
    <property type="entry name" value="Gal80p-like_C"/>
</dbReference>
<dbReference type="Gene3D" id="3.30.360.10">
    <property type="entry name" value="Dihydrodipicolinate Reductase, domain 2"/>
    <property type="match status" value="1"/>
</dbReference>
<proteinExistence type="predicted"/>
<reference evidence="4 5" key="1">
    <citation type="submission" date="2021-08" db="EMBL/GenBank/DDBJ databases">
        <title>Draft Genome Sequence of Phanerochaete sordida strain YK-624.</title>
        <authorList>
            <person name="Mori T."/>
            <person name="Dohra H."/>
            <person name="Suzuki T."/>
            <person name="Kawagishi H."/>
            <person name="Hirai H."/>
        </authorList>
    </citation>
    <scope>NUCLEOTIDE SEQUENCE [LARGE SCALE GENOMIC DNA]</scope>
    <source>
        <strain evidence="4 5">YK-624</strain>
    </source>
</reference>
<feature type="domain" description="Gal80p-like C-terminal" evidence="3">
    <location>
        <begin position="147"/>
        <end position="300"/>
    </location>
</feature>
<dbReference type="PANTHER" id="PTHR43818:SF11">
    <property type="entry name" value="BCDNA.GH03377"/>
    <property type="match status" value="1"/>
</dbReference>
<dbReference type="Proteomes" id="UP000703269">
    <property type="component" value="Unassembled WGS sequence"/>
</dbReference>
<dbReference type="GO" id="GO:0016491">
    <property type="term" value="F:oxidoreductase activity"/>
    <property type="evidence" value="ECO:0007669"/>
    <property type="project" value="UniProtKB-KW"/>
</dbReference>
<accession>A0A9P3GES1</accession>
<gene>
    <name evidence="4" type="ORF">PsYK624_085580</name>
</gene>
<dbReference type="OrthoDB" id="64915at2759"/>
<dbReference type="Pfam" id="PF01408">
    <property type="entry name" value="GFO_IDH_MocA"/>
    <property type="match status" value="1"/>
</dbReference>
<comment type="caution">
    <text evidence="4">The sequence shown here is derived from an EMBL/GenBank/DDBJ whole genome shotgun (WGS) entry which is preliminary data.</text>
</comment>
<dbReference type="InterPro" id="IPR000683">
    <property type="entry name" value="Gfo/Idh/MocA-like_OxRdtase_N"/>
</dbReference>
<dbReference type="InterPro" id="IPR036291">
    <property type="entry name" value="NAD(P)-bd_dom_sf"/>
</dbReference>
<evidence type="ECO:0000313" key="5">
    <source>
        <dbReference type="Proteomes" id="UP000703269"/>
    </source>
</evidence>
<dbReference type="EMBL" id="BPQB01000026">
    <property type="protein sequence ID" value="GJE92404.1"/>
    <property type="molecule type" value="Genomic_DNA"/>
</dbReference>
<evidence type="ECO:0000259" key="3">
    <source>
        <dbReference type="Pfam" id="PF22685"/>
    </source>
</evidence>
<dbReference type="Pfam" id="PF22685">
    <property type="entry name" value="Gal80p_C-like"/>
    <property type="match status" value="1"/>
</dbReference>
<dbReference type="Gene3D" id="3.40.50.720">
    <property type="entry name" value="NAD(P)-binding Rossmann-like Domain"/>
    <property type="match status" value="1"/>
</dbReference>
<feature type="domain" description="Gfo/Idh/MocA-like oxidoreductase N-terminal" evidence="2">
    <location>
        <begin position="7"/>
        <end position="140"/>
    </location>
</feature>
<evidence type="ECO:0000259" key="2">
    <source>
        <dbReference type="Pfam" id="PF01408"/>
    </source>
</evidence>
<organism evidence="4 5">
    <name type="scientific">Phanerochaete sordida</name>
    <dbReference type="NCBI Taxonomy" id="48140"/>
    <lineage>
        <taxon>Eukaryota</taxon>
        <taxon>Fungi</taxon>
        <taxon>Dikarya</taxon>
        <taxon>Basidiomycota</taxon>
        <taxon>Agaricomycotina</taxon>
        <taxon>Agaricomycetes</taxon>
        <taxon>Polyporales</taxon>
        <taxon>Phanerochaetaceae</taxon>
        <taxon>Phanerochaete</taxon>
    </lineage>
</organism>
<keyword evidence="5" id="KW-1185">Reference proteome</keyword>
<evidence type="ECO:0000313" key="4">
    <source>
        <dbReference type="EMBL" id="GJE92404.1"/>
    </source>
</evidence>
<dbReference type="SUPFAM" id="SSF51735">
    <property type="entry name" value="NAD(P)-binding Rossmann-fold domains"/>
    <property type="match status" value="1"/>
</dbReference>
<dbReference type="SUPFAM" id="SSF55347">
    <property type="entry name" value="Glyceraldehyde-3-phosphate dehydrogenase-like, C-terminal domain"/>
    <property type="match status" value="1"/>
</dbReference>
<dbReference type="InterPro" id="IPR050463">
    <property type="entry name" value="Gfo/Idh/MocA_oxidrdct_glycsds"/>
</dbReference>
<dbReference type="PANTHER" id="PTHR43818">
    <property type="entry name" value="BCDNA.GH03377"/>
    <property type="match status" value="1"/>
</dbReference>
<protein>
    <submittedName>
        <fullName evidence="4">Gfo/Idh/MocA family oxidoreductase</fullName>
    </submittedName>
</protein>
<evidence type="ECO:0000256" key="1">
    <source>
        <dbReference type="ARBA" id="ARBA00023002"/>
    </source>
</evidence>
<sequence length="377" mass="39076">MAFTHPIRIGVIGLSVSGGWASVLLAPILPPAPLAAKYKLTALCTRSPASAQATAEKYSAELGHAVRGYHGADGAAQLANDPDVDLVVVAVKVGEHRAAALPALAAGKPVFVEWPLGNGLQETQELAALARAKGVKNIVGNQVRFSPALLKITEVVKSGQLGKIVGSSVVGCCPTELGYWGPLLGERSSYLADADCGASFLDIALGHFLAGFIPLLGDFTSVSATLATLYPEAALVDGAGKPTGATVARTAEDQIAFTGTLASGAVVSFHFRGGLAAAKPGRVPFEWLIDGEDGTVRVEGPSSFYHIQHPTSVTVCGEPWAPPVKPVDFTGNLAAAWAAIADGEEGAYATFDDAVRVHRVIDAVRRSAREGRRVVIE</sequence>
<dbReference type="GO" id="GO:0000166">
    <property type="term" value="F:nucleotide binding"/>
    <property type="evidence" value="ECO:0007669"/>
    <property type="project" value="InterPro"/>
</dbReference>
<name>A0A9P3GES1_9APHY</name>